<protein>
    <submittedName>
        <fullName evidence="2">Uncharacterized protein</fullName>
    </submittedName>
</protein>
<feature type="compositionally biased region" description="Low complexity" evidence="1">
    <location>
        <begin position="48"/>
        <end position="64"/>
    </location>
</feature>
<reference evidence="2 3" key="1">
    <citation type="journal article" date="2020" name="Microb. Genom.">
        <title>Genetic diversity of clinical and environmental Mucorales isolates obtained from an investigation of mucormycosis cases among solid organ transplant recipients.</title>
        <authorList>
            <person name="Nguyen M.H."/>
            <person name="Kaul D."/>
            <person name="Muto C."/>
            <person name="Cheng S.J."/>
            <person name="Richter R.A."/>
            <person name="Bruno V.M."/>
            <person name="Liu G."/>
            <person name="Beyhan S."/>
            <person name="Sundermann A.J."/>
            <person name="Mounaud S."/>
            <person name="Pasculle A.W."/>
            <person name="Nierman W.C."/>
            <person name="Driscoll E."/>
            <person name="Cumbie R."/>
            <person name="Clancy C.J."/>
            <person name="Dupont C.L."/>
        </authorList>
    </citation>
    <scope>NUCLEOTIDE SEQUENCE [LARGE SCALE GENOMIC DNA]</scope>
    <source>
        <strain evidence="2 3">GL24</strain>
    </source>
</reference>
<dbReference type="AlphaFoldDB" id="A0A9P7C199"/>
<name>A0A9P7C199_9FUNG</name>
<dbReference type="Proteomes" id="UP000740926">
    <property type="component" value="Unassembled WGS sequence"/>
</dbReference>
<comment type="caution">
    <text evidence="2">The sequence shown here is derived from an EMBL/GenBank/DDBJ whole genome shotgun (WGS) entry which is preliminary data.</text>
</comment>
<feature type="region of interest" description="Disordered" evidence="1">
    <location>
        <begin position="1"/>
        <end position="76"/>
    </location>
</feature>
<feature type="compositionally biased region" description="Basic residues" evidence="1">
    <location>
        <begin position="67"/>
        <end position="76"/>
    </location>
</feature>
<keyword evidence="3" id="KW-1185">Reference proteome</keyword>
<feature type="compositionally biased region" description="Basic residues" evidence="1">
    <location>
        <begin position="26"/>
        <end position="47"/>
    </location>
</feature>
<evidence type="ECO:0000256" key="1">
    <source>
        <dbReference type="SAM" id="MobiDB-lite"/>
    </source>
</evidence>
<feature type="compositionally biased region" description="Basic residues" evidence="1">
    <location>
        <begin position="1"/>
        <end position="10"/>
    </location>
</feature>
<gene>
    <name evidence="2" type="ORF">G6F50_016941</name>
</gene>
<sequence length="76" mass="8170">MRLGGRRGRGAGHAGRAQFPGAAERLRRRSHRGHRVLRLRPAVHRRTGPAPGTAARAPGVAGAVDGRKRRRPSAVQ</sequence>
<dbReference type="EMBL" id="JAANIU010011469">
    <property type="protein sequence ID" value="KAG1531018.1"/>
    <property type="molecule type" value="Genomic_DNA"/>
</dbReference>
<evidence type="ECO:0000313" key="2">
    <source>
        <dbReference type="EMBL" id="KAG1531018.1"/>
    </source>
</evidence>
<organism evidence="2 3">
    <name type="scientific">Rhizopus delemar</name>
    <dbReference type="NCBI Taxonomy" id="936053"/>
    <lineage>
        <taxon>Eukaryota</taxon>
        <taxon>Fungi</taxon>
        <taxon>Fungi incertae sedis</taxon>
        <taxon>Mucoromycota</taxon>
        <taxon>Mucoromycotina</taxon>
        <taxon>Mucoromycetes</taxon>
        <taxon>Mucorales</taxon>
        <taxon>Mucorineae</taxon>
        <taxon>Rhizopodaceae</taxon>
        <taxon>Rhizopus</taxon>
    </lineage>
</organism>
<evidence type="ECO:0000313" key="3">
    <source>
        <dbReference type="Proteomes" id="UP000740926"/>
    </source>
</evidence>
<proteinExistence type="predicted"/>
<accession>A0A9P7C199</accession>